<keyword evidence="1" id="KW-0812">Transmembrane</keyword>
<organism evidence="2 3">
    <name type="scientific">Roseateles amylovorans</name>
    <dbReference type="NCBI Taxonomy" id="2978473"/>
    <lineage>
        <taxon>Bacteria</taxon>
        <taxon>Pseudomonadati</taxon>
        <taxon>Pseudomonadota</taxon>
        <taxon>Betaproteobacteria</taxon>
        <taxon>Burkholderiales</taxon>
        <taxon>Sphaerotilaceae</taxon>
        <taxon>Roseateles</taxon>
    </lineage>
</organism>
<accession>A0ABY6B478</accession>
<proteinExistence type="predicted"/>
<reference evidence="2" key="1">
    <citation type="submission" date="2022-10" db="EMBL/GenBank/DDBJ databases">
        <title>Characterization and whole genome sequencing of a new Roseateles species, isolated from fresh water.</title>
        <authorList>
            <person name="Guliayeva D.Y."/>
            <person name="Akhremchuk A.E."/>
            <person name="Sikolenko M.A."/>
            <person name="Valentovich L.N."/>
            <person name="Sidarenka A.V."/>
        </authorList>
    </citation>
    <scope>NUCLEOTIDE SEQUENCE</scope>
    <source>
        <strain evidence="2">BIM B-1768</strain>
    </source>
</reference>
<keyword evidence="3" id="KW-1185">Reference proteome</keyword>
<evidence type="ECO:0000313" key="2">
    <source>
        <dbReference type="EMBL" id="UXH79349.1"/>
    </source>
</evidence>
<evidence type="ECO:0000313" key="3">
    <source>
        <dbReference type="Proteomes" id="UP001064933"/>
    </source>
</evidence>
<gene>
    <name evidence="2" type="ORF">N4261_05285</name>
</gene>
<evidence type="ECO:0000256" key="1">
    <source>
        <dbReference type="SAM" id="Phobius"/>
    </source>
</evidence>
<name>A0ABY6B478_9BURK</name>
<dbReference type="RefSeq" id="WP_261759168.1">
    <property type="nucleotide sequence ID" value="NZ_CP104562.2"/>
</dbReference>
<evidence type="ECO:0008006" key="4">
    <source>
        <dbReference type="Google" id="ProtNLM"/>
    </source>
</evidence>
<dbReference type="Proteomes" id="UP001064933">
    <property type="component" value="Chromosome"/>
</dbReference>
<keyword evidence="1" id="KW-0472">Membrane</keyword>
<dbReference type="EMBL" id="CP104562">
    <property type="protein sequence ID" value="UXH79349.1"/>
    <property type="molecule type" value="Genomic_DNA"/>
</dbReference>
<protein>
    <recommendedName>
        <fullName evidence="4">Tfp pilus assembly protein PilX</fullName>
    </recommendedName>
</protein>
<keyword evidence="1" id="KW-1133">Transmembrane helix</keyword>
<sequence length="200" mass="20826">MQAISARRQRGVIMVIALITLAILMIGAVAAIRAMNVSLSSVGNFGFKRDMANQAERALRQAMTALNGAGSLDSNATALNYSAAMLATSAEGIPNALLTTTSPELVSGYGVAANSIDLTTAISGESTSNLPNMKIYYVVDRLCLNTGPLSADTCQTVSAAPQGGKSPGDVTKSPKPVYRITVRVDGPRGSQSFYQATYSN</sequence>
<feature type="transmembrane region" description="Helical" evidence="1">
    <location>
        <begin position="12"/>
        <end position="32"/>
    </location>
</feature>